<evidence type="ECO:0000313" key="2">
    <source>
        <dbReference type="Proteomes" id="UP000029981"/>
    </source>
</evidence>
<protein>
    <submittedName>
        <fullName evidence="1">Uncharacterized protein</fullName>
    </submittedName>
</protein>
<dbReference type="EMBL" id="CM002926">
    <property type="protein sequence ID" value="KGN52398.1"/>
    <property type="molecule type" value="Genomic_DNA"/>
</dbReference>
<evidence type="ECO:0000313" key="1">
    <source>
        <dbReference type="EMBL" id="KGN52398.1"/>
    </source>
</evidence>
<dbReference type="Gramene" id="KGN52398">
    <property type="protein sequence ID" value="KGN52398"/>
    <property type="gene ID" value="Csa_5G631490"/>
</dbReference>
<name>A0A0A0KS24_CUCSA</name>
<accession>A0A0A0KS24</accession>
<reference evidence="1 2" key="4">
    <citation type="journal article" date="2011" name="BMC Genomics">
        <title>RNA-Seq improves annotation of protein-coding genes in the cucumber genome.</title>
        <authorList>
            <person name="Li Z."/>
            <person name="Zhang Z."/>
            <person name="Yan P."/>
            <person name="Huang S."/>
            <person name="Fei Z."/>
            <person name="Lin K."/>
        </authorList>
    </citation>
    <scope>NUCLEOTIDE SEQUENCE [LARGE SCALE GENOMIC DNA]</scope>
    <source>
        <strain evidence="2">cv. 9930</strain>
    </source>
</reference>
<dbReference type="AlphaFoldDB" id="A0A0A0KS24"/>
<reference evidence="1 2" key="2">
    <citation type="journal article" date="2009" name="PLoS ONE">
        <title>An integrated genetic and cytogenetic map of the cucumber genome.</title>
        <authorList>
            <person name="Ren Y."/>
            <person name="Zhang Z."/>
            <person name="Liu J."/>
            <person name="Staub J.E."/>
            <person name="Han Y."/>
            <person name="Cheng Z."/>
            <person name="Li X."/>
            <person name="Lu J."/>
            <person name="Miao H."/>
            <person name="Kang H."/>
            <person name="Xie B."/>
            <person name="Gu X."/>
            <person name="Wang X."/>
            <person name="Du Y."/>
            <person name="Jin W."/>
            <person name="Huang S."/>
        </authorList>
    </citation>
    <scope>NUCLEOTIDE SEQUENCE [LARGE SCALE GENOMIC DNA]</scope>
    <source>
        <strain evidence="2">cv. 9930</strain>
    </source>
</reference>
<keyword evidence="2" id="KW-1185">Reference proteome</keyword>
<sequence length="74" mass="8120">MHKPGVFLPQEPRVTACGALQFSGQGAKPKKRGKGKKTFDSINWAKSEKINSPFFVCHFHGVLGPGNTLIKQIQ</sequence>
<dbReference type="Proteomes" id="UP000029981">
    <property type="component" value="Chromosome 5"/>
</dbReference>
<reference evidence="1 2" key="1">
    <citation type="journal article" date="2009" name="Nat. Genet.">
        <title>The genome of the cucumber, Cucumis sativus L.</title>
        <authorList>
            <person name="Huang S."/>
            <person name="Li R."/>
            <person name="Zhang Z."/>
            <person name="Li L."/>
            <person name="Gu X."/>
            <person name="Fan W."/>
            <person name="Lucas W.J."/>
            <person name="Wang X."/>
            <person name="Xie B."/>
            <person name="Ni P."/>
            <person name="Ren Y."/>
            <person name="Zhu H."/>
            <person name="Li J."/>
            <person name="Lin K."/>
            <person name="Jin W."/>
            <person name="Fei Z."/>
            <person name="Li G."/>
            <person name="Staub J."/>
            <person name="Kilian A."/>
            <person name="van der Vossen E.A."/>
            <person name="Wu Y."/>
            <person name="Guo J."/>
            <person name="He J."/>
            <person name="Jia Z."/>
            <person name="Ren Y."/>
            <person name="Tian G."/>
            <person name="Lu Y."/>
            <person name="Ruan J."/>
            <person name="Qian W."/>
            <person name="Wang M."/>
            <person name="Huang Q."/>
            <person name="Li B."/>
            <person name="Xuan Z."/>
            <person name="Cao J."/>
            <person name="Asan"/>
            <person name="Wu Z."/>
            <person name="Zhang J."/>
            <person name="Cai Q."/>
            <person name="Bai Y."/>
            <person name="Zhao B."/>
            <person name="Han Y."/>
            <person name="Li Y."/>
            <person name="Li X."/>
            <person name="Wang S."/>
            <person name="Shi Q."/>
            <person name="Liu S."/>
            <person name="Cho W.K."/>
            <person name="Kim J.Y."/>
            <person name="Xu Y."/>
            <person name="Heller-Uszynska K."/>
            <person name="Miao H."/>
            <person name="Cheng Z."/>
            <person name="Zhang S."/>
            <person name="Wu J."/>
            <person name="Yang Y."/>
            <person name="Kang H."/>
            <person name="Li M."/>
            <person name="Liang H."/>
            <person name="Ren X."/>
            <person name="Shi Z."/>
            <person name="Wen M."/>
            <person name="Jian M."/>
            <person name="Yang H."/>
            <person name="Zhang G."/>
            <person name="Yang Z."/>
            <person name="Chen R."/>
            <person name="Liu S."/>
            <person name="Li J."/>
            <person name="Ma L."/>
            <person name="Liu H."/>
            <person name="Zhou Y."/>
            <person name="Zhao J."/>
            <person name="Fang X."/>
            <person name="Li G."/>
            <person name="Fang L."/>
            <person name="Li Y."/>
            <person name="Liu D."/>
            <person name="Zheng H."/>
            <person name="Zhang Y."/>
            <person name="Qin N."/>
            <person name="Li Z."/>
            <person name="Yang G."/>
            <person name="Yang S."/>
            <person name="Bolund L."/>
            <person name="Kristiansen K."/>
            <person name="Zheng H."/>
            <person name="Li S."/>
            <person name="Zhang X."/>
            <person name="Yang H."/>
            <person name="Wang J."/>
            <person name="Sun R."/>
            <person name="Zhang B."/>
            <person name="Jiang S."/>
            <person name="Wang J."/>
            <person name="Du Y."/>
            <person name="Li S."/>
        </authorList>
    </citation>
    <scope>NUCLEOTIDE SEQUENCE [LARGE SCALE GENOMIC DNA]</scope>
    <source>
        <strain evidence="2">cv. 9930</strain>
    </source>
</reference>
<organism evidence="1 2">
    <name type="scientific">Cucumis sativus</name>
    <name type="common">Cucumber</name>
    <dbReference type="NCBI Taxonomy" id="3659"/>
    <lineage>
        <taxon>Eukaryota</taxon>
        <taxon>Viridiplantae</taxon>
        <taxon>Streptophyta</taxon>
        <taxon>Embryophyta</taxon>
        <taxon>Tracheophyta</taxon>
        <taxon>Spermatophyta</taxon>
        <taxon>Magnoliopsida</taxon>
        <taxon>eudicotyledons</taxon>
        <taxon>Gunneridae</taxon>
        <taxon>Pentapetalae</taxon>
        <taxon>rosids</taxon>
        <taxon>fabids</taxon>
        <taxon>Cucurbitales</taxon>
        <taxon>Cucurbitaceae</taxon>
        <taxon>Benincaseae</taxon>
        <taxon>Cucumis</taxon>
    </lineage>
</organism>
<proteinExistence type="predicted"/>
<gene>
    <name evidence="1" type="ORF">Csa_5G631490</name>
</gene>
<reference evidence="1 2" key="3">
    <citation type="journal article" date="2010" name="BMC Genomics">
        <title>Transcriptome sequencing and comparative analysis of cucumber flowers with different sex types.</title>
        <authorList>
            <person name="Guo S."/>
            <person name="Zheng Y."/>
            <person name="Joung J.G."/>
            <person name="Liu S."/>
            <person name="Zhang Z."/>
            <person name="Crasta O.R."/>
            <person name="Sobral B.W."/>
            <person name="Xu Y."/>
            <person name="Huang S."/>
            <person name="Fei Z."/>
        </authorList>
    </citation>
    <scope>NUCLEOTIDE SEQUENCE [LARGE SCALE GENOMIC DNA]</scope>
    <source>
        <strain evidence="2">cv. 9930</strain>
    </source>
</reference>